<feature type="signal peptide" evidence="3">
    <location>
        <begin position="1"/>
        <end position="27"/>
    </location>
</feature>
<reference evidence="6" key="1">
    <citation type="journal article" date="2019" name="Int. J. Syst. Evol. Microbiol.">
        <title>The Global Catalogue of Microorganisms (GCM) 10K type strain sequencing project: providing services to taxonomists for standard genome sequencing and annotation.</title>
        <authorList>
            <consortium name="The Broad Institute Genomics Platform"/>
            <consortium name="The Broad Institute Genome Sequencing Center for Infectious Disease"/>
            <person name="Wu L."/>
            <person name="Ma J."/>
        </authorList>
    </citation>
    <scope>NUCLEOTIDE SEQUENCE [LARGE SCALE GENOMIC DNA]</scope>
    <source>
        <strain evidence="6">LMG 29894</strain>
    </source>
</reference>
<evidence type="ECO:0000256" key="1">
    <source>
        <dbReference type="ARBA" id="ARBA00022723"/>
    </source>
</evidence>
<organism evidence="5 6">
    <name type="scientific">Chitinimonas lacunae</name>
    <dbReference type="NCBI Taxonomy" id="1963018"/>
    <lineage>
        <taxon>Bacteria</taxon>
        <taxon>Pseudomonadati</taxon>
        <taxon>Pseudomonadota</taxon>
        <taxon>Betaproteobacteria</taxon>
        <taxon>Neisseriales</taxon>
        <taxon>Chitinibacteraceae</taxon>
        <taxon>Chitinimonas</taxon>
    </lineage>
</organism>
<dbReference type="EMBL" id="JBHSBU010000001">
    <property type="protein sequence ID" value="MFC4160180.1"/>
    <property type="molecule type" value="Genomic_DNA"/>
</dbReference>
<gene>
    <name evidence="5" type="ORF">ACFOW7_12550</name>
</gene>
<evidence type="ECO:0000256" key="2">
    <source>
        <dbReference type="ARBA" id="ARBA00022837"/>
    </source>
</evidence>
<evidence type="ECO:0000313" key="5">
    <source>
        <dbReference type="EMBL" id="MFC4160180.1"/>
    </source>
</evidence>
<evidence type="ECO:0000313" key="6">
    <source>
        <dbReference type="Proteomes" id="UP001595791"/>
    </source>
</evidence>
<keyword evidence="2" id="KW-0106">Calcium</keyword>
<proteinExistence type="predicted"/>
<keyword evidence="6" id="KW-1185">Reference proteome</keyword>
<feature type="domain" description="PilY1 beta-propeller" evidence="4">
    <location>
        <begin position="987"/>
        <end position="1346"/>
    </location>
</feature>
<dbReference type="Pfam" id="PF05567">
    <property type="entry name" value="T4P_PilY1"/>
    <property type="match status" value="1"/>
</dbReference>
<keyword evidence="3" id="KW-0732">Signal</keyword>
<evidence type="ECO:0000256" key="3">
    <source>
        <dbReference type="SAM" id="SignalP"/>
    </source>
</evidence>
<comment type="caution">
    <text evidence="5">The sequence shown here is derived from an EMBL/GenBank/DDBJ whole genome shotgun (WGS) entry which is preliminary data.</text>
</comment>
<dbReference type="Proteomes" id="UP001595791">
    <property type="component" value="Unassembled WGS sequence"/>
</dbReference>
<protein>
    <submittedName>
        <fullName evidence="5">Pilus assembly protein</fullName>
    </submittedName>
</protein>
<name>A0ABV8MTJ6_9NEIS</name>
<sequence length="1534" mass="166153">MELRLLSRCGGYLLALGSALLPAAVTAVPLNISDTPLFIKAKVAPLNLLLMGRDHRLYYEAYNDASDLDDDGTVDMRYKPDNIDYYGYFDSYKCYSYNTSSSMFVPTRTTANKRCTTVDSEWSGDFLNYLTTARIDAIRKVLYGGYRVTDTATQTVLERTSLPQDAHSWGKEYSDPAIDGYDIRDYSPLALPGVFDSTKAANDPTRYRHHLFANTTLLTNTSAGPLLRVVTTPTTISGVNYNFRIWQWLSVERPVADAQFDSGNNTKRTIAPAPTNYRVRVQVCVAGLLEDNCRLYGTSAKPDGLLQEYGRNGRMLFGLMSGSYTNNLEGGVLRRPIGNIDNEINSTDGTLTSTVGIIRTLDRLQTIEFGGSYQYNCGWSFATQQLTNGNCKMWGNPLGEMMYEAIRYYAGKGTPISSYTSGITNLDDSDVTLPLASWDNPYDPNKFGTGSSGRDGRDWCSKAFITTLSDANPSFDGELPGTAFGSAVSGNDLSDLNVQSLGQAMWDKEFGAGTSRSIFAGQVGSSNNGAPTAKTASTFGNIRGLAPEDPTRQGTYYSAAVAYYGRTRDLNNAVQGVQSVTTYSIALASPLPRFRFKVGSGHITLIPFAKSVGGSSISAASGAFQPTNQIVDFYIESISTNASGEMTGAVFRINYEDVENGADHDMDAIAKYTVTTTSNQLNVTVDSDYAAGGIIQHMGYVLSGSNSDGMYLVVRDRDTAGSTDPNYYLDQPHPASCASGDRNGGICPLPLTDSRSFTASSSSSSGTFLNGPLWYMAKFGGFEDLKDANNTYQSLVLDGTDEWDGNNDGDPDNYFLVINPLKLKQQLGRAIDDIFRRSASAASVATSSTSVQTDSNIYQALFDSNYWTGDLIAQKIAVNSTTNEASIGTVTWRASTMNPRGTSEAAARKIFTTNSSTRTGVAFNWANLSAAQQAALNYNPTTGTTDTLGQSRLNWLRGDDALELDKVNGIFRKRGNDIPGQAKTTFLGDIVYSNPFYVGAPGADIEDSGYATFRTANQNRRPAVYVGANDGMLHAFDASSVPADPPPTAPTQPGDAIAGQSGKELFAYVPSAIYPNLSQLPDKNYQHLFYVDGAPTVADALVNNVWTSVLVGGLNKGGKAIYALNVTDPLTFSASNVMWEFSSSDDADLGYTYSQPQIVKLNNNKWAVIIGNGYNSTNERAALYIVFLDGPGADRIWNINSEYIKIDTGWTNASNGLSSPTPIDTNLDGKADIIYAGDIQGNMWKFDLSSTSTSDWRVGLSGQPLFVAKDGTGGTAKRQPIYMRPKVALHPVYFNQQRVNTSTRNSNPGLMVYFGTGKYMEDCDITNTCGTHANMQSFYGIWDDDVTIASRNDLLSQTYARYTGNTGAVEQGITTDNPIAWRFFNTTVPNSVMGWYFDMTTDQTTSPASTNIGERTLSAPLIASNLVIANTVKPSPLACDFGGTGWLVCAKYDNGGKCSNMSTKEIGAALGGINFVDSFAPSDLTKLRRIDEAVGGFGNTTVAIMTTTAGETKAQNVSLERKIRRVSWRELTSQ</sequence>
<keyword evidence="1" id="KW-0479">Metal-binding</keyword>
<feature type="chain" id="PRO_5046359494" evidence="3">
    <location>
        <begin position="28"/>
        <end position="1534"/>
    </location>
</feature>
<dbReference type="RefSeq" id="WP_378164718.1">
    <property type="nucleotide sequence ID" value="NZ_JBHSBU010000001.1"/>
</dbReference>
<dbReference type="InterPro" id="IPR008707">
    <property type="entry name" value="B-propeller_PilY1"/>
</dbReference>
<evidence type="ECO:0000259" key="4">
    <source>
        <dbReference type="Pfam" id="PF05567"/>
    </source>
</evidence>
<accession>A0ABV8MTJ6</accession>